<evidence type="ECO:0000259" key="9">
    <source>
        <dbReference type="PROSITE" id="PS50113"/>
    </source>
</evidence>
<dbReference type="EC" id="2.7.13.3" evidence="2"/>
<keyword evidence="4" id="KW-0808">Transferase</keyword>
<dbReference type="Gene3D" id="1.10.287.130">
    <property type="match status" value="1"/>
</dbReference>
<dbReference type="SMART" id="SM00387">
    <property type="entry name" value="HATPase_c"/>
    <property type="match status" value="1"/>
</dbReference>
<dbReference type="SUPFAM" id="SSF55785">
    <property type="entry name" value="PYP-like sensor domain (PAS domain)"/>
    <property type="match status" value="2"/>
</dbReference>
<protein>
    <recommendedName>
        <fullName evidence="2">histidine kinase</fullName>
        <ecNumber evidence="2">2.7.13.3</ecNumber>
    </recommendedName>
</protein>
<evidence type="ECO:0000256" key="6">
    <source>
        <dbReference type="SAM" id="MobiDB-lite"/>
    </source>
</evidence>
<dbReference type="Pfam" id="PF08447">
    <property type="entry name" value="PAS_3"/>
    <property type="match status" value="2"/>
</dbReference>
<dbReference type="SMART" id="SM00086">
    <property type="entry name" value="PAC"/>
    <property type="match status" value="2"/>
</dbReference>
<dbReference type="InterPro" id="IPR036097">
    <property type="entry name" value="HisK_dim/P_sf"/>
</dbReference>
<feature type="domain" description="Histidine kinase" evidence="7">
    <location>
        <begin position="1163"/>
        <end position="1378"/>
    </location>
</feature>
<dbReference type="Gene3D" id="3.30.450.40">
    <property type="match status" value="2"/>
</dbReference>
<dbReference type="InterPro" id="IPR003594">
    <property type="entry name" value="HATPase_dom"/>
</dbReference>
<dbReference type="NCBIfam" id="TIGR00229">
    <property type="entry name" value="sensory_box"/>
    <property type="match status" value="2"/>
</dbReference>
<dbReference type="SUPFAM" id="SSF47384">
    <property type="entry name" value="Homodimeric domain of signal transducing histidine kinase"/>
    <property type="match status" value="1"/>
</dbReference>
<feature type="region of interest" description="Disordered" evidence="6">
    <location>
        <begin position="1"/>
        <end position="20"/>
    </location>
</feature>
<dbReference type="InterPro" id="IPR000014">
    <property type="entry name" value="PAS"/>
</dbReference>
<dbReference type="SUPFAM" id="SSF48452">
    <property type="entry name" value="TPR-like"/>
    <property type="match status" value="1"/>
</dbReference>
<dbReference type="GO" id="GO:0000155">
    <property type="term" value="F:phosphorelay sensor kinase activity"/>
    <property type="evidence" value="ECO:0007669"/>
    <property type="project" value="InterPro"/>
</dbReference>
<evidence type="ECO:0000313" key="10">
    <source>
        <dbReference type="EMBL" id="TDK31848.1"/>
    </source>
</evidence>
<dbReference type="InterPro" id="IPR004358">
    <property type="entry name" value="Sig_transdc_His_kin-like_C"/>
</dbReference>
<dbReference type="Gene3D" id="1.25.40.10">
    <property type="entry name" value="Tetratricopeptide repeat domain"/>
    <property type="match status" value="1"/>
</dbReference>
<dbReference type="SUPFAM" id="SSF55874">
    <property type="entry name" value="ATPase domain of HSP90 chaperone/DNA topoisomerase II/histidine kinase"/>
    <property type="match status" value="1"/>
</dbReference>
<feature type="domain" description="PAC" evidence="9">
    <location>
        <begin position="790"/>
        <end position="842"/>
    </location>
</feature>
<dbReference type="InterPro" id="IPR003018">
    <property type="entry name" value="GAF"/>
</dbReference>
<dbReference type="InterPro" id="IPR005467">
    <property type="entry name" value="His_kinase_dom"/>
</dbReference>
<dbReference type="InterPro" id="IPR000700">
    <property type="entry name" value="PAS-assoc_C"/>
</dbReference>
<dbReference type="PROSITE" id="PS50113">
    <property type="entry name" value="PAC"/>
    <property type="match status" value="2"/>
</dbReference>
<dbReference type="Gene3D" id="3.30.450.20">
    <property type="entry name" value="PAS domain"/>
    <property type="match status" value="2"/>
</dbReference>
<accession>A0A4R5UAM2</accession>
<feature type="domain" description="PAS" evidence="8">
    <location>
        <begin position="717"/>
        <end position="787"/>
    </location>
</feature>
<feature type="compositionally biased region" description="Polar residues" evidence="6">
    <location>
        <begin position="1"/>
        <end position="19"/>
    </location>
</feature>
<comment type="catalytic activity">
    <reaction evidence="1">
        <text>ATP + protein L-histidine = ADP + protein N-phospho-L-histidine.</text>
        <dbReference type="EC" id="2.7.13.3"/>
    </reaction>
</comment>
<keyword evidence="11" id="KW-1185">Reference proteome</keyword>
<dbReference type="PANTHER" id="PTHR43304:SF1">
    <property type="entry name" value="PAC DOMAIN-CONTAINING PROTEIN"/>
    <property type="match status" value="1"/>
</dbReference>
<dbReference type="SUPFAM" id="SSF55781">
    <property type="entry name" value="GAF domain-like"/>
    <property type="match status" value="2"/>
</dbReference>
<dbReference type="SMART" id="SM00065">
    <property type="entry name" value="GAF"/>
    <property type="match status" value="2"/>
</dbReference>
<organism evidence="10 11">
    <name type="scientific">Rhizobium deserti</name>
    <dbReference type="NCBI Taxonomy" id="2547961"/>
    <lineage>
        <taxon>Bacteria</taxon>
        <taxon>Pseudomonadati</taxon>
        <taxon>Pseudomonadota</taxon>
        <taxon>Alphaproteobacteria</taxon>
        <taxon>Hyphomicrobiales</taxon>
        <taxon>Rhizobiaceae</taxon>
        <taxon>Rhizobium/Agrobacterium group</taxon>
        <taxon>Rhizobium</taxon>
    </lineage>
</organism>
<dbReference type="InterPro" id="IPR036890">
    <property type="entry name" value="HATPase_C_sf"/>
</dbReference>
<dbReference type="PROSITE" id="PS50109">
    <property type="entry name" value="HIS_KIN"/>
    <property type="match status" value="1"/>
</dbReference>
<dbReference type="Proteomes" id="UP000295238">
    <property type="component" value="Unassembled WGS sequence"/>
</dbReference>
<gene>
    <name evidence="10" type="ORF">E2F50_19505</name>
</gene>
<dbReference type="EMBL" id="SMTL01000006">
    <property type="protein sequence ID" value="TDK31848.1"/>
    <property type="molecule type" value="Genomic_DNA"/>
</dbReference>
<sequence length="1381" mass="152805">MSSKQETTGHAEVSATSGADATDPVGFAEALGIAKSSMSSENLSLTEGRINLLWDLAANKIDRAAACCLQIELHLRRSEVPESITVALACLQEFGIVIPERPDQLELETQAIGVWARLDGRPVEDLVDLHMMEDNEMKAVMSVLAAMSNSAYLTDERLLGVTLCHMVTITLQYGLTEQAVLTFVLFGFFIGHHFGRYKDGMIFCELALTVVQRYGFWEYEPKAITFLELVAIWTRPLGDVIELTRSCIAARSRSNDIPFLCYAYVRIVTHRIARGDDLEQISAEIDTSTDLVVKADFVANLLPLTAQRRFVEAMRQGRGSDDVFDDKLFSARDFESSFVPAQTPTYICYYWILKAQAFFMYGEFEKARHAMEQAAGLTWASTGHIQLVDFHFISALASAAMCEDGPDESYATIVGNVDWLARWAATCPETFLGKQLLGLAEVARIDGQFKKAERLYEQSIELASRYGLLADEALAYETAGRFYRRYGAVRSANDHFVKARDCYMRWGARGKVAQLGEAYPEYFADATAVKLRVGAPDASGSLVAAVLEMSQTFSATIEKGHLSETIIKSFLHMSGAEEAILLELRDGEIWVDAKGKASTYGAAIDLDPTLAQESDVSSPHVMEAARTLEVVWACDAGDAQPGPESGKPPAATALYIPLVKKSRLAGVLFLRLAVGSSGFDPEAVAVLQAVAPQVAIALENSRSFAELRHEKALLAESEQEFRMSNDTMPSMIWSADANGGDEWFNKEWYEYTGLTPNEARNGGWKYVFHPDDRAESAATWYRIVTTREMSGLEARLRRHDGEYRWFIVRAKPLCDSTGRIVRCYGSESDIDDLKRAEILLAGEKRSFEMIASGEPLGTILDSLCQTLTVLSDGAFVSIMLLDEHGKTLRPAGGYRLPEGFNEEVGGIPVGPQAGSCGTAAFRGEPVLVEDVETDPLWVEVRQIAQRFNIRTCWSTPIMSARGAVFGTIAVYSDRRRTMGDRERQAIDRFTQLASFVIERKNSEEALMKSEALLAEGQRISHTGSWAWNIQSDKLQWSEEHGNIFGYRIADVGGTMRDMLERMLPEERAFLESSMRAAAALKQDLQFEFQATLPNGAVKQLLYTGRIVLGEAGEVIEYVGTTMDITERKRVEFELQKSAVHLREVQAELEHVARATSMGELAASIAHEVNQPLTGIVASGGAALRWLSRPVPDVGRAVASLKNVVDDGRRASDIVTRIRKMFRKETMAVEPTDLKELIADVTILTRGELQKTKVSLKLDIPEGLPPVPVDRVQLQQVFVNLILNAIEAMREASDNDRRLTIDVKQDDELIVVGVSDNGPGIPDDRVENIFRPFESSKANGMGMGLSICRTIVEHHGGQMRLAQTRATGCRFEFTLPVEAPRA</sequence>
<dbReference type="Pfam" id="PF13185">
    <property type="entry name" value="GAF_2"/>
    <property type="match status" value="2"/>
</dbReference>
<evidence type="ECO:0000256" key="3">
    <source>
        <dbReference type="ARBA" id="ARBA00022553"/>
    </source>
</evidence>
<dbReference type="Gene3D" id="3.30.565.10">
    <property type="entry name" value="Histidine kinase-like ATPase, C-terminal domain"/>
    <property type="match status" value="1"/>
</dbReference>
<dbReference type="CDD" id="cd00082">
    <property type="entry name" value="HisKA"/>
    <property type="match status" value="1"/>
</dbReference>
<dbReference type="InterPro" id="IPR013655">
    <property type="entry name" value="PAS_fold_3"/>
</dbReference>
<dbReference type="FunFam" id="3.30.450.20:FF:000099">
    <property type="entry name" value="Sensory box sensor histidine kinase"/>
    <property type="match status" value="1"/>
</dbReference>
<dbReference type="InterPro" id="IPR052162">
    <property type="entry name" value="Sensor_kinase/Photoreceptor"/>
</dbReference>
<dbReference type="InterPro" id="IPR001610">
    <property type="entry name" value="PAC"/>
</dbReference>
<evidence type="ECO:0000313" key="11">
    <source>
        <dbReference type="Proteomes" id="UP000295238"/>
    </source>
</evidence>
<feature type="domain" description="PAC" evidence="9">
    <location>
        <begin position="1082"/>
        <end position="1136"/>
    </location>
</feature>
<evidence type="ECO:0000256" key="2">
    <source>
        <dbReference type="ARBA" id="ARBA00012438"/>
    </source>
</evidence>
<dbReference type="PANTHER" id="PTHR43304">
    <property type="entry name" value="PHYTOCHROME-LIKE PROTEIN CPH1"/>
    <property type="match status" value="1"/>
</dbReference>
<dbReference type="Pfam" id="PF02518">
    <property type="entry name" value="HATPase_c"/>
    <property type="match status" value="1"/>
</dbReference>
<dbReference type="PROSITE" id="PS50112">
    <property type="entry name" value="PAS"/>
    <property type="match status" value="1"/>
</dbReference>
<dbReference type="SMART" id="SM00091">
    <property type="entry name" value="PAS"/>
    <property type="match status" value="2"/>
</dbReference>
<evidence type="ECO:0000259" key="8">
    <source>
        <dbReference type="PROSITE" id="PS50112"/>
    </source>
</evidence>
<dbReference type="InterPro" id="IPR029016">
    <property type="entry name" value="GAF-like_dom_sf"/>
</dbReference>
<dbReference type="PRINTS" id="PR00344">
    <property type="entry name" value="BCTRLSENSOR"/>
</dbReference>
<evidence type="ECO:0000256" key="4">
    <source>
        <dbReference type="ARBA" id="ARBA00022679"/>
    </source>
</evidence>
<dbReference type="InterPro" id="IPR035965">
    <property type="entry name" value="PAS-like_dom_sf"/>
</dbReference>
<evidence type="ECO:0000259" key="7">
    <source>
        <dbReference type="PROSITE" id="PS50109"/>
    </source>
</evidence>
<proteinExistence type="predicted"/>
<reference evidence="10 11" key="1">
    <citation type="submission" date="2019-03" db="EMBL/GenBank/DDBJ databases">
        <title>Rhizobium sp. nov., an bacterium isolated from biocrust in Mu Us Desert.</title>
        <authorList>
            <person name="Lixiong L."/>
        </authorList>
    </citation>
    <scope>NUCLEOTIDE SEQUENCE [LARGE SCALE GENOMIC DNA]</scope>
    <source>
        <strain evidence="10 11">SPY-1</strain>
    </source>
</reference>
<evidence type="ECO:0000256" key="1">
    <source>
        <dbReference type="ARBA" id="ARBA00000085"/>
    </source>
</evidence>
<dbReference type="CDD" id="cd00130">
    <property type="entry name" value="PAS"/>
    <property type="match status" value="2"/>
</dbReference>
<dbReference type="InterPro" id="IPR003661">
    <property type="entry name" value="HisK_dim/P_dom"/>
</dbReference>
<keyword evidence="3" id="KW-0597">Phosphoprotein</keyword>
<keyword evidence="5" id="KW-0418">Kinase</keyword>
<dbReference type="SMART" id="SM00388">
    <property type="entry name" value="HisKA"/>
    <property type="match status" value="1"/>
</dbReference>
<evidence type="ECO:0000256" key="5">
    <source>
        <dbReference type="ARBA" id="ARBA00022777"/>
    </source>
</evidence>
<dbReference type="InterPro" id="IPR011990">
    <property type="entry name" value="TPR-like_helical_dom_sf"/>
</dbReference>
<comment type="caution">
    <text evidence="10">The sequence shown here is derived from an EMBL/GenBank/DDBJ whole genome shotgun (WGS) entry which is preliminary data.</text>
</comment>
<dbReference type="Gene3D" id="2.10.70.100">
    <property type="match status" value="1"/>
</dbReference>
<name>A0A4R5UAM2_9HYPH</name>